<accession>A0ABR3AJW2</accession>
<evidence type="ECO:0000313" key="3">
    <source>
        <dbReference type="Proteomes" id="UP001448207"/>
    </source>
</evidence>
<protein>
    <submittedName>
        <fullName evidence="1">Uncharacterized protein</fullName>
    </submittedName>
</protein>
<comment type="caution">
    <text evidence="1">The sequence shown here is derived from an EMBL/GenBank/DDBJ whole genome shotgun (WGS) entry which is preliminary data.</text>
</comment>
<evidence type="ECO:0000313" key="2">
    <source>
        <dbReference type="EMBL" id="KAL0078486.1"/>
    </source>
</evidence>
<gene>
    <name evidence="2" type="ORF">J3Q64DRAFT_1646138</name>
    <name evidence="1" type="ORF">J3Q64DRAFT_1648456</name>
</gene>
<dbReference type="EMBL" id="JBCLYO010000025">
    <property type="protein sequence ID" value="KAL0078486.1"/>
    <property type="molecule type" value="Genomic_DNA"/>
</dbReference>
<name>A0ABR3AJW2_PHYBL</name>
<organism evidence="1 3">
    <name type="scientific">Phycomyces blakesleeanus</name>
    <dbReference type="NCBI Taxonomy" id="4837"/>
    <lineage>
        <taxon>Eukaryota</taxon>
        <taxon>Fungi</taxon>
        <taxon>Fungi incertae sedis</taxon>
        <taxon>Mucoromycota</taxon>
        <taxon>Mucoromycotina</taxon>
        <taxon>Mucoromycetes</taxon>
        <taxon>Mucorales</taxon>
        <taxon>Phycomycetaceae</taxon>
        <taxon>Phycomyces</taxon>
    </lineage>
</organism>
<sequence>MLITINYFIIALYIYQIRLPDDLVISIDDKGINKLVKSYLGEQRFQSLESNTGLPEHSLTPPCQKLLDLINNAPPSPVVIRKIIRKSTLGDEIFNFIVHSDLNFAETTITHFPCNPLVHQTLERTAATFTTVTIINNLFFANNDIINLAWFEKEVWTAGNTKWDGVALAVKDKTVAPVLIEFSGGYYKLILYIIDKKIFFEAIYLTKEGTYVKKVHFCVTCPPTCEELKAFAQKIPQMIQWKEAIVS</sequence>
<reference evidence="1 3" key="1">
    <citation type="submission" date="2024-04" db="EMBL/GenBank/DDBJ databases">
        <title>Symmetric and asymmetric DNA N6-adenine methylation regulates different biological responses in Mucorales.</title>
        <authorList>
            <consortium name="Lawrence Berkeley National Laboratory"/>
            <person name="Lax C."/>
            <person name="Mondo S.J."/>
            <person name="Osorio-Concepcion M."/>
            <person name="Muszewska A."/>
            <person name="Corrochano-Luque M."/>
            <person name="Gutierrez G."/>
            <person name="Riley R."/>
            <person name="Lipzen A."/>
            <person name="Guo J."/>
            <person name="Hundley H."/>
            <person name="Amirebrahimi M."/>
            <person name="Ng V."/>
            <person name="Lorenzo-Gutierrez D."/>
            <person name="Binder U."/>
            <person name="Yang J."/>
            <person name="Song Y."/>
            <person name="Canovas D."/>
            <person name="Navarro E."/>
            <person name="Freitag M."/>
            <person name="Gabaldon T."/>
            <person name="Grigoriev I.V."/>
            <person name="Corrochano L.M."/>
            <person name="Nicolas F.E."/>
            <person name="Garre V."/>
        </authorList>
    </citation>
    <scope>NUCLEOTIDE SEQUENCE [LARGE SCALE GENOMIC DNA]</scope>
    <source>
        <strain evidence="1 3">L51</strain>
    </source>
</reference>
<keyword evidence="3" id="KW-1185">Reference proteome</keyword>
<dbReference type="EMBL" id="JBCLYO010000036">
    <property type="protein sequence ID" value="KAL0075438.1"/>
    <property type="molecule type" value="Genomic_DNA"/>
</dbReference>
<evidence type="ECO:0000313" key="1">
    <source>
        <dbReference type="EMBL" id="KAL0075438.1"/>
    </source>
</evidence>
<proteinExistence type="predicted"/>
<dbReference type="Proteomes" id="UP001448207">
    <property type="component" value="Unassembled WGS sequence"/>
</dbReference>